<accession>T1KDZ3</accession>
<reference evidence="2" key="1">
    <citation type="submission" date="2011-08" db="EMBL/GenBank/DDBJ databases">
        <authorList>
            <person name="Rombauts S."/>
        </authorList>
    </citation>
    <scope>NUCLEOTIDE SEQUENCE</scope>
    <source>
        <strain evidence="2">London</strain>
    </source>
</reference>
<name>T1KDZ3_TETUR</name>
<dbReference type="Proteomes" id="UP000015104">
    <property type="component" value="Unassembled WGS sequence"/>
</dbReference>
<dbReference type="EnsemblMetazoa" id="tetur09g04740.1">
    <property type="protein sequence ID" value="tetur09g04740.1"/>
    <property type="gene ID" value="tetur09g04740"/>
</dbReference>
<protein>
    <submittedName>
        <fullName evidence="1">Uncharacterized protein</fullName>
    </submittedName>
</protein>
<organism evidence="1 2">
    <name type="scientific">Tetranychus urticae</name>
    <name type="common">Two-spotted spider mite</name>
    <dbReference type="NCBI Taxonomy" id="32264"/>
    <lineage>
        <taxon>Eukaryota</taxon>
        <taxon>Metazoa</taxon>
        <taxon>Ecdysozoa</taxon>
        <taxon>Arthropoda</taxon>
        <taxon>Chelicerata</taxon>
        <taxon>Arachnida</taxon>
        <taxon>Acari</taxon>
        <taxon>Acariformes</taxon>
        <taxon>Trombidiformes</taxon>
        <taxon>Prostigmata</taxon>
        <taxon>Eleutherengona</taxon>
        <taxon>Raphignathae</taxon>
        <taxon>Tetranychoidea</taxon>
        <taxon>Tetranychidae</taxon>
        <taxon>Tetranychus</taxon>
    </lineage>
</organism>
<evidence type="ECO:0000313" key="2">
    <source>
        <dbReference type="Proteomes" id="UP000015104"/>
    </source>
</evidence>
<keyword evidence="2" id="KW-1185">Reference proteome</keyword>
<proteinExistence type="predicted"/>
<dbReference type="EMBL" id="CAEY01002033">
    <property type="status" value="NOT_ANNOTATED_CDS"/>
    <property type="molecule type" value="Genomic_DNA"/>
</dbReference>
<evidence type="ECO:0000313" key="1">
    <source>
        <dbReference type="EnsemblMetazoa" id="tetur09g04740.1"/>
    </source>
</evidence>
<reference evidence="1" key="2">
    <citation type="submission" date="2015-06" db="UniProtKB">
        <authorList>
            <consortium name="EnsemblMetazoa"/>
        </authorList>
    </citation>
    <scope>IDENTIFICATION</scope>
</reference>
<dbReference type="HOGENOM" id="CLU_2906960_0_0_1"/>
<sequence>MVDPLSSHINGLLVIKFHSFFGHFEDLNKAKDDYKISVSCGLSCDPNRLSKSATTRWVRLGD</sequence>
<dbReference type="AlphaFoldDB" id="T1KDZ3"/>